<dbReference type="SMART" id="SM00091">
    <property type="entry name" value="PAS"/>
    <property type="match status" value="1"/>
</dbReference>
<dbReference type="AlphaFoldDB" id="A0A3E0X0E6"/>
<dbReference type="SMART" id="SM00267">
    <property type="entry name" value="GGDEF"/>
    <property type="match status" value="1"/>
</dbReference>
<dbReference type="InterPro" id="IPR000014">
    <property type="entry name" value="PAS"/>
</dbReference>
<protein>
    <recommendedName>
        <fullName evidence="7">Diguanylate cyclase</fullName>
    </recommendedName>
</protein>
<feature type="domain" description="GGDEF" evidence="4">
    <location>
        <begin position="332"/>
        <end position="465"/>
    </location>
</feature>
<feature type="domain" description="PAS" evidence="2">
    <location>
        <begin position="173"/>
        <end position="233"/>
    </location>
</feature>
<dbReference type="SUPFAM" id="SSF55785">
    <property type="entry name" value="PYP-like sensor domain (PAS domain)"/>
    <property type="match status" value="2"/>
</dbReference>
<evidence type="ECO:0000259" key="4">
    <source>
        <dbReference type="PROSITE" id="PS50887"/>
    </source>
</evidence>
<feature type="region of interest" description="Disordered" evidence="1">
    <location>
        <begin position="65"/>
        <end position="122"/>
    </location>
</feature>
<dbReference type="CDD" id="cd01949">
    <property type="entry name" value="GGDEF"/>
    <property type="match status" value="1"/>
</dbReference>
<feature type="domain" description="PAC" evidence="3">
    <location>
        <begin position="127"/>
        <end position="179"/>
    </location>
</feature>
<evidence type="ECO:0000259" key="3">
    <source>
        <dbReference type="PROSITE" id="PS50113"/>
    </source>
</evidence>
<reference evidence="6" key="1">
    <citation type="submission" date="2017-05" db="EMBL/GenBank/DDBJ databases">
        <authorList>
            <person name="Sharma S."/>
            <person name="Sidhu C."/>
            <person name="Pinnaka A.K."/>
        </authorList>
    </citation>
    <scope>NUCLEOTIDE SEQUENCE [LARGE SCALE GENOMIC DNA]</scope>
    <source>
        <strain evidence="6">AK93</strain>
    </source>
</reference>
<dbReference type="InterPro" id="IPR052155">
    <property type="entry name" value="Biofilm_reg_signaling"/>
</dbReference>
<dbReference type="InterPro" id="IPR000700">
    <property type="entry name" value="PAS-assoc_C"/>
</dbReference>
<dbReference type="PANTHER" id="PTHR44757:SF2">
    <property type="entry name" value="BIOFILM ARCHITECTURE MAINTENANCE PROTEIN MBAA"/>
    <property type="match status" value="1"/>
</dbReference>
<keyword evidence="6" id="KW-1185">Reference proteome</keyword>
<name>A0A3E0X0E6_9GAMM</name>
<dbReference type="CDD" id="cd00130">
    <property type="entry name" value="PAS"/>
    <property type="match status" value="1"/>
</dbReference>
<feature type="compositionally biased region" description="Basic residues" evidence="1">
    <location>
        <begin position="1"/>
        <end position="10"/>
    </location>
</feature>
<evidence type="ECO:0008006" key="7">
    <source>
        <dbReference type="Google" id="ProtNLM"/>
    </source>
</evidence>
<comment type="caution">
    <text evidence="5">The sequence shown here is derived from an EMBL/GenBank/DDBJ whole genome shotgun (WGS) entry which is preliminary data.</text>
</comment>
<dbReference type="InterPro" id="IPR000160">
    <property type="entry name" value="GGDEF_dom"/>
</dbReference>
<dbReference type="InterPro" id="IPR035965">
    <property type="entry name" value="PAS-like_dom_sf"/>
</dbReference>
<dbReference type="NCBIfam" id="TIGR00229">
    <property type="entry name" value="sensory_box"/>
    <property type="match status" value="1"/>
</dbReference>
<evidence type="ECO:0000259" key="2">
    <source>
        <dbReference type="PROSITE" id="PS50112"/>
    </source>
</evidence>
<accession>A0A3E0X0E6</accession>
<evidence type="ECO:0000313" key="6">
    <source>
        <dbReference type="Proteomes" id="UP000256763"/>
    </source>
</evidence>
<dbReference type="InterPro" id="IPR001610">
    <property type="entry name" value="PAC"/>
</dbReference>
<dbReference type="SUPFAM" id="SSF55073">
    <property type="entry name" value="Nucleotide cyclase"/>
    <property type="match status" value="1"/>
</dbReference>
<proteinExistence type="predicted"/>
<dbReference type="PANTHER" id="PTHR44757">
    <property type="entry name" value="DIGUANYLATE CYCLASE DGCP"/>
    <property type="match status" value="1"/>
</dbReference>
<dbReference type="SMART" id="SM00086">
    <property type="entry name" value="PAC"/>
    <property type="match status" value="2"/>
</dbReference>
<dbReference type="Pfam" id="PF00990">
    <property type="entry name" value="GGDEF"/>
    <property type="match status" value="1"/>
</dbReference>
<evidence type="ECO:0000313" key="5">
    <source>
        <dbReference type="EMBL" id="RFA38892.1"/>
    </source>
</evidence>
<feature type="region of interest" description="Disordered" evidence="1">
    <location>
        <begin position="1"/>
        <end position="22"/>
    </location>
</feature>
<dbReference type="InterPro" id="IPR043128">
    <property type="entry name" value="Rev_trsase/Diguanyl_cyclase"/>
</dbReference>
<dbReference type="InterPro" id="IPR029787">
    <property type="entry name" value="Nucleotide_cyclase"/>
</dbReference>
<organism evidence="5 6">
    <name type="scientific">Alkalilimnicola ehrlichii</name>
    <dbReference type="NCBI Taxonomy" id="351052"/>
    <lineage>
        <taxon>Bacteria</taxon>
        <taxon>Pseudomonadati</taxon>
        <taxon>Pseudomonadota</taxon>
        <taxon>Gammaproteobacteria</taxon>
        <taxon>Chromatiales</taxon>
        <taxon>Ectothiorhodospiraceae</taxon>
        <taxon>Alkalilimnicola</taxon>
    </lineage>
</organism>
<dbReference type="PROSITE" id="PS50112">
    <property type="entry name" value="PAS"/>
    <property type="match status" value="1"/>
</dbReference>
<dbReference type="Gene3D" id="3.30.70.270">
    <property type="match status" value="1"/>
</dbReference>
<gene>
    <name evidence="5" type="ORF">CAL65_03035</name>
</gene>
<dbReference type="Gene3D" id="3.30.450.20">
    <property type="entry name" value="PAS domain"/>
    <property type="match status" value="2"/>
</dbReference>
<evidence type="ECO:0000256" key="1">
    <source>
        <dbReference type="SAM" id="MobiDB-lite"/>
    </source>
</evidence>
<feature type="compositionally biased region" description="Basic residues" evidence="1">
    <location>
        <begin position="89"/>
        <end position="102"/>
    </location>
</feature>
<feature type="compositionally biased region" description="Low complexity" evidence="1">
    <location>
        <begin position="107"/>
        <end position="119"/>
    </location>
</feature>
<sequence>MGVSVFHRRPGTHDESAEPKGRQLCHRYRDDGVLLIPQCLTQARSATSVPRKRAQTLSSNVRRCAGRHLPHDTGPSLYLGQPGPTRPNPTRHRCPRATRAGRSHPPAGLGARTAGAGATSPWRNQSLFDRKRLLRRSGRYAWCWVRRSLIRTPDGQPSFILTVTTDISGRRRTQEALQQAANTLANLQEAVLVTDGNGTILRVNPAFSRTTGFGLDELSPKSWRHLLDTTYTDRETLREVLRARKGNQYWRGELWCRRKDQASFPALVSLSTYHDPLISEARYIIVFSDISHYKQAQAKLAFLSKHDPLTGLSNRDQFRFVLSHRLDTGNPSNLWIYCIGLDRFKSINSSLGDDAGDQILQQVGKRLLTLVGVEHLARLGNDEFAVLTEALEDAEEQASHFAMQLQSILAEPYEIDGRPLFLTAGVGVAHYPDDGAQADDLLQAAQAAMAQAKQSGRQGLKFFSAELTQEARSHIDMIGHLRGAANVANSPSSINLGLPTAPTNSRLRL</sequence>
<dbReference type="Pfam" id="PF13426">
    <property type="entry name" value="PAS_9"/>
    <property type="match status" value="1"/>
</dbReference>
<dbReference type="Proteomes" id="UP000256763">
    <property type="component" value="Unassembled WGS sequence"/>
</dbReference>
<dbReference type="NCBIfam" id="TIGR00254">
    <property type="entry name" value="GGDEF"/>
    <property type="match status" value="1"/>
</dbReference>
<dbReference type="PROSITE" id="PS50887">
    <property type="entry name" value="GGDEF"/>
    <property type="match status" value="1"/>
</dbReference>
<dbReference type="PROSITE" id="PS50113">
    <property type="entry name" value="PAC"/>
    <property type="match status" value="1"/>
</dbReference>
<feature type="compositionally biased region" description="Basic and acidic residues" evidence="1">
    <location>
        <begin position="11"/>
        <end position="22"/>
    </location>
</feature>
<dbReference type="EMBL" id="NFZW01000002">
    <property type="protein sequence ID" value="RFA38892.1"/>
    <property type="molecule type" value="Genomic_DNA"/>
</dbReference>